<evidence type="ECO:0000259" key="6">
    <source>
        <dbReference type="PROSITE" id="PS51489"/>
    </source>
</evidence>
<dbReference type="GO" id="GO:0032991">
    <property type="term" value="C:protein-containing complex"/>
    <property type="evidence" value="ECO:0007669"/>
    <property type="project" value="UniProtKB-ARBA"/>
</dbReference>
<dbReference type="PROSITE" id="PS51489">
    <property type="entry name" value="BUB1_N"/>
    <property type="match status" value="1"/>
</dbReference>
<accession>A0A8K0H1M8</accession>
<feature type="domain" description="BUB1 N-terminal" evidence="6">
    <location>
        <begin position="233"/>
        <end position="389"/>
    </location>
</feature>
<dbReference type="Gene3D" id="1.10.510.10">
    <property type="entry name" value="Transferase(Phosphotransferase) domain 1"/>
    <property type="match status" value="1"/>
</dbReference>
<name>A0A8K0H1M8_9ROSA</name>
<dbReference type="Proteomes" id="UP000796880">
    <property type="component" value="Unassembled WGS sequence"/>
</dbReference>
<comment type="caution">
    <text evidence="7">The sequence shown here is derived from an EMBL/GenBank/DDBJ whole genome shotgun (WGS) entry which is preliminary data.</text>
</comment>
<reference evidence="7" key="1">
    <citation type="submission" date="2020-03" db="EMBL/GenBank/DDBJ databases">
        <title>A high-quality chromosome-level genome assembly of a woody plant with both climbing and erect habits, Rhamnella rubrinervis.</title>
        <authorList>
            <person name="Lu Z."/>
            <person name="Yang Y."/>
            <person name="Zhu X."/>
            <person name="Sun Y."/>
        </authorList>
    </citation>
    <scope>NUCLEOTIDE SEQUENCE</scope>
    <source>
        <strain evidence="7">BYM</strain>
        <tissue evidence="7">Leaf</tissue>
    </source>
</reference>
<dbReference type="GO" id="GO:0051754">
    <property type="term" value="P:meiotic sister chromatid cohesion, centromeric"/>
    <property type="evidence" value="ECO:0007669"/>
    <property type="project" value="TreeGrafter"/>
</dbReference>
<dbReference type="PROSITE" id="PS00108">
    <property type="entry name" value="PROTEIN_KINASE_ST"/>
    <property type="match status" value="1"/>
</dbReference>
<keyword evidence="3" id="KW-0995">Kinetochore</keyword>
<dbReference type="GO" id="GO:0007094">
    <property type="term" value="P:mitotic spindle assembly checkpoint signaling"/>
    <property type="evidence" value="ECO:0007669"/>
    <property type="project" value="InterPro"/>
</dbReference>
<dbReference type="OrthoDB" id="248495at2759"/>
<evidence type="ECO:0000313" key="8">
    <source>
        <dbReference type="Proteomes" id="UP000796880"/>
    </source>
</evidence>
<evidence type="ECO:0000256" key="3">
    <source>
        <dbReference type="ARBA" id="ARBA00022838"/>
    </source>
</evidence>
<dbReference type="SMART" id="SM00777">
    <property type="entry name" value="Mad3_BUB1_I"/>
    <property type="match status" value="1"/>
</dbReference>
<organism evidence="7 8">
    <name type="scientific">Rhamnella rubrinervis</name>
    <dbReference type="NCBI Taxonomy" id="2594499"/>
    <lineage>
        <taxon>Eukaryota</taxon>
        <taxon>Viridiplantae</taxon>
        <taxon>Streptophyta</taxon>
        <taxon>Embryophyta</taxon>
        <taxon>Tracheophyta</taxon>
        <taxon>Spermatophyta</taxon>
        <taxon>Magnoliopsida</taxon>
        <taxon>eudicotyledons</taxon>
        <taxon>Gunneridae</taxon>
        <taxon>Pentapetalae</taxon>
        <taxon>rosids</taxon>
        <taxon>fabids</taxon>
        <taxon>Rosales</taxon>
        <taxon>Rhamnaceae</taxon>
        <taxon>rhamnoid group</taxon>
        <taxon>Rhamneae</taxon>
        <taxon>Rhamnella</taxon>
    </lineage>
</organism>
<dbReference type="SUPFAM" id="SSF56112">
    <property type="entry name" value="Protein kinase-like (PK-like)"/>
    <property type="match status" value="1"/>
</dbReference>
<evidence type="ECO:0000256" key="2">
    <source>
        <dbReference type="ARBA" id="ARBA00022454"/>
    </source>
</evidence>
<dbReference type="InterPro" id="IPR013212">
    <property type="entry name" value="Mad3/Bub1_I"/>
</dbReference>
<feature type="domain" description="Protein kinase" evidence="5">
    <location>
        <begin position="454"/>
        <end position="753"/>
    </location>
</feature>
<proteinExistence type="predicted"/>
<dbReference type="Gene3D" id="1.25.40.430">
    <property type="match status" value="1"/>
</dbReference>
<protein>
    <recommendedName>
        <fullName evidence="9">Mitotic checkpoint serine/threonine-protein kinase BUB1</fullName>
    </recommendedName>
</protein>
<evidence type="ECO:0000256" key="1">
    <source>
        <dbReference type="ARBA" id="ARBA00004629"/>
    </source>
</evidence>
<keyword evidence="8" id="KW-1185">Reference proteome</keyword>
<dbReference type="GO" id="GO:0005524">
    <property type="term" value="F:ATP binding"/>
    <property type="evidence" value="ECO:0007669"/>
    <property type="project" value="InterPro"/>
</dbReference>
<dbReference type="EMBL" id="VOIH02000006">
    <property type="protein sequence ID" value="KAF3444091.1"/>
    <property type="molecule type" value="Genomic_DNA"/>
</dbReference>
<dbReference type="Pfam" id="PF08311">
    <property type="entry name" value="Mad3_BUB1_I"/>
    <property type="match status" value="1"/>
</dbReference>
<keyword evidence="4" id="KW-0137">Centromere</keyword>
<gene>
    <name evidence="7" type="ORF">FNV43_RR13781</name>
</gene>
<dbReference type="PROSITE" id="PS50011">
    <property type="entry name" value="PROTEIN_KINASE_DOM"/>
    <property type="match status" value="1"/>
</dbReference>
<dbReference type="InterPro" id="IPR011009">
    <property type="entry name" value="Kinase-like_dom_sf"/>
</dbReference>
<dbReference type="PANTHER" id="PTHR14030">
    <property type="entry name" value="MITOTIC CHECKPOINT SERINE/THREONINE-PROTEIN KINASE BUB1"/>
    <property type="match status" value="1"/>
</dbReference>
<evidence type="ECO:0000313" key="7">
    <source>
        <dbReference type="EMBL" id="KAF3444091.1"/>
    </source>
</evidence>
<sequence>MDHERILVSGGGLVAPSIFIGRAWTGLFDCFCGEERRVSVNVLLNATMVRLGHKIASRSLVDDTYKSLPLWDSLNPTLLSPLPVTFTISQVFVIDFLTPISLLINISLSSSDPCLVDSNLSKSSRWLFDDDDLIVGSLVVLLGGSLTHAFSTASATAQIESYSQIPFALKHSLHRLSHSRVAHKNATCSNHLKSQTMRAFCSSFPTFSNLKHQTSASDLLHSAMYSEAMAVVFSDSQSTTSLHDPLLPWLWTIKKALEELNSEKDSGLDLRKLLLDCISMFKNNGQYRNDIRLLKLWFLYIGLSEDFGNIFTDMLETNICVGHSVLYIWYASFLESKGKLYDAQMVYQMGILRNAEPAEVLKKAQALFLDRLSELANASSLQKNDDVEPINFGKSYINPWSSSVTKDLLRKMNPQIIKYDGYHSSTKAYPGKVALSSLKNSSRNKVIEIGGKKYQIKGCAGQGGFAQVYKAYVNSNPDEVVALKIQKPPFPWEFYMYRQLDQRIPDKERLSFGFAHKMHLYSDCSILVCDYLAHGTLQDAINAYVVIGKSMEEVLCIYYTAEMLHMLETLHGAGIIHGDFKPDNLIIRYARDDLVEDGFRDRRGPWHDQGLCLVDWGRGIDLHLFPDNTEFQGDCRTSGFRCIEMQRRKPWKFQVDTYGLCVIAHMMLHGSYMEIEEKASSDGGHIYLPKMPFKRYWNADLWKNLFTKLLNNHGDTDKELLQNLRESFQDYMCSNPQMIRKLKELLAKQRASLCSN</sequence>
<evidence type="ECO:0000259" key="5">
    <source>
        <dbReference type="PROSITE" id="PS50011"/>
    </source>
</evidence>
<dbReference type="GO" id="GO:0004672">
    <property type="term" value="F:protein kinase activity"/>
    <property type="evidence" value="ECO:0007669"/>
    <property type="project" value="InterPro"/>
</dbReference>
<dbReference type="SMART" id="SM00220">
    <property type="entry name" value="S_TKc"/>
    <property type="match status" value="1"/>
</dbReference>
<evidence type="ECO:0000256" key="4">
    <source>
        <dbReference type="ARBA" id="ARBA00023328"/>
    </source>
</evidence>
<dbReference type="InterPro" id="IPR015661">
    <property type="entry name" value="Bub1/Mad3"/>
</dbReference>
<comment type="subcellular location">
    <subcellularLocation>
        <location evidence="1">Chromosome</location>
        <location evidence="1">Centromere</location>
        <location evidence="1">Kinetochore</location>
    </subcellularLocation>
</comment>
<evidence type="ECO:0008006" key="9">
    <source>
        <dbReference type="Google" id="ProtNLM"/>
    </source>
</evidence>
<dbReference type="InterPro" id="IPR008271">
    <property type="entry name" value="Ser/Thr_kinase_AS"/>
</dbReference>
<keyword evidence="2" id="KW-0158">Chromosome</keyword>
<dbReference type="PANTHER" id="PTHR14030:SF4">
    <property type="entry name" value="BUB1 KINASE, ISOFORM A-RELATED"/>
    <property type="match status" value="1"/>
</dbReference>
<dbReference type="AlphaFoldDB" id="A0A8K0H1M8"/>
<dbReference type="InterPro" id="IPR000719">
    <property type="entry name" value="Prot_kinase_dom"/>
</dbReference>
<dbReference type="GO" id="GO:0000776">
    <property type="term" value="C:kinetochore"/>
    <property type="evidence" value="ECO:0007669"/>
    <property type="project" value="UniProtKB-KW"/>
</dbReference>
<dbReference type="Pfam" id="PF00069">
    <property type="entry name" value="Pkinase"/>
    <property type="match status" value="1"/>
</dbReference>